<dbReference type="EC" id="2.7.1.40" evidence="4"/>
<comment type="cofactor">
    <cofactor evidence="1">
        <name>K(+)</name>
        <dbReference type="ChEBI" id="CHEBI:29103"/>
    </cofactor>
</comment>
<evidence type="ECO:0000256" key="6">
    <source>
        <dbReference type="ARBA" id="ARBA00022723"/>
    </source>
</evidence>
<evidence type="ECO:0000256" key="1">
    <source>
        <dbReference type="ARBA" id="ARBA00001958"/>
    </source>
</evidence>
<evidence type="ECO:0000256" key="5">
    <source>
        <dbReference type="ARBA" id="ARBA00022679"/>
    </source>
</evidence>
<dbReference type="InterPro" id="IPR015793">
    <property type="entry name" value="Pyrv_Knase_brl"/>
</dbReference>
<dbReference type="EMBL" id="JBANAX010000016">
    <property type="protein sequence ID" value="KAL1225864.1"/>
    <property type="molecule type" value="Genomic_DNA"/>
</dbReference>
<dbReference type="GO" id="GO:0005524">
    <property type="term" value="F:ATP binding"/>
    <property type="evidence" value="ECO:0007669"/>
    <property type="project" value="UniProtKB-KW"/>
</dbReference>
<dbReference type="GO" id="GO:0016301">
    <property type="term" value="F:kinase activity"/>
    <property type="evidence" value="ECO:0007669"/>
    <property type="project" value="UniProtKB-KW"/>
</dbReference>
<dbReference type="SUPFAM" id="SSF50800">
    <property type="entry name" value="PK beta-barrel domain-like"/>
    <property type="match status" value="1"/>
</dbReference>
<dbReference type="InterPro" id="IPR015813">
    <property type="entry name" value="Pyrv/PenolPyrv_kinase-like_dom"/>
</dbReference>
<evidence type="ECO:0000259" key="13">
    <source>
        <dbReference type="Pfam" id="PF00224"/>
    </source>
</evidence>
<evidence type="ECO:0000313" key="14">
    <source>
        <dbReference type="EMBL" id="KAL1225864.1"/>
    </source>
</evidence>
<dbReference type="Pfam" id="PF00224">
    <property type="entry name" value="PK"/>
    <property type="match status" value="1"/>
</dbReference>
<evidence type="ECO:0000256" key="2">
    <source>
        <dbReference type="ARBA" id="ARBA00004997"/>
    </source>
</evidence>
<evidence type="ECO:0000256" key="10">
    <source>
        <dbReference type="ARBA" id="ARBA00022842"/>
    </source>
</evidence>
<keyword evidence="15" id="KW-1185">Reference proteome</keyword>
<dbReference type="GO" id="GO:0004743">
    <property type="term" value="F:pyruvate kinase activity"/>
    <property type="evidence" value="ECO:0007669"/>
    <property type="project" value="UniProtKB-EC"/>
</dbReference>
<keyword evidence="10" id="KW-0460">Magnesium</keyword>
<comment type="caution">
    <text evidence="14">The sequence shown here is derived from an EMBL/GenBank/DDBJ whole genome shotgun (WGS) entry which is preliminary data.</text>
</comment>
<dbReference type="InterPro" id="IPR040442">
    <property type="entry name" value="Pyrv_kinase-like_dom_sf"/>
</dbReference>
<dbReference type="PANTHER" id="PTHR11817">
    <property type="entry name" value="PYRUVATE KINASE"/>
    <property type="match status" value="1"/>
</dbReference>
<accession>A0ABD1C9C5</accession>
<dbReference type="Gene3D" id="3.20.20.60">
    <property type="entry name" value="Phosphoenolpyruvate-binding domains"/>
    <property type="match status" value="1"/>
</dbReference>
<keyword evidence="7" id="KW-0547">Nucleotide-binding</keyword>
<dbReference type="InterPro" id="IPR011037">
    <property type="entry name" value="Pyrv_Knase-like_insert_dom_sf"/>
</dbReference>
<evidence type="ECO:0000256" key="4">
    <source>
        <dbReference type="ARBA" id="ARBA00012142"/>
    </source>
</evidence>
<evidence type="ECO:0000256" key="8">
    <source>
        <dbReference type="ARBA" id="ARBA00022777"/>
    </source>
</evidence>
<keyword evidence="6" id="KW-0479">Metal-binding</keyword>
<keyword evidence="11" id="KW-0324">Glycolysis</keyword>
<feature type="domain" description="Pyruvate kinase barrel" evidence="13">
    <location>
        <begin position="4"/>
        <end position="120"/>
    </location>
</feature>
<keyword evidence="8 14" id="KW-0418">Kinase</keyword>
<evidence type="ECO:0000256" key="9">
    <source>
        <dbReference type="ARBA" id="ARBA00022840"/>
    </source>
</evidence>
<comment type="pathway">
    <text evidence="2">Carbohydrate degradation; glycolysis; pyruvate from D-glyceraldehyde 3-phosphate: step 5/5.</text>
</comment>
<evidence type="ECO:0000256" key="12">
    <source>
        <dbReference type="ARBA" id="ARBA00023317"/>
    </source>
</evidence>
<evidence type="ECO:0000256" key="7">
    <source>
        <dbReference type="ARBA" id="ARBA00022741"/>
    </source>
</evidence>
<name>A0ABD1C9C5_CARAN</name>
<sequence length="123" mass="13889">MEWKLAEARMDYARINMFHADHASHKKVIDLVKEYNTQSKDNTIAIMLDTKGSEIRSGDLPKPIMLNPGQEFTFTIERGVSTPSGVSVNYDDFGNDVEACDMLLLDGDMMSFMVKSKSKDCQM</sequence>
<keyword evidence="9" id="KW-0067">ATP-binding</keyword>
<evidence type="ECO:0000256" key="3">
    <source>
        <dbReference type="ARBA" id="ARBA00008663"/>
    </source>
</evidence>
<keyword evidence="12 14" id="KW-0670">Pyruvate</keyword>
<dbReference type="AlphaFoldDB" id="A0ABD1C9C5"/>
<comment type="similarity">
    <text evidence="3">Belongs to the pyruvate kinase family.</text>
</comment>
<proteinExistence type="inferred from homology"/>
<dbReference type="Proteomes" id="UP001558713">
    <property type="component" value="Unassembled WGS sequence"/>
</dbReference>
<dbReference type="SUPFAM" id="SSF51621">
    <property type="entry name" value="Phosphoenolpyruvate/pyruvate domain"/>
    <property type="match status" value="1"/>
</dbReference>
<dbReference type="GO" id="GO:0046872">
    <property type="term" value="F:metal ion binding"/>
    <property type="evidence" value="ECO:0007669"/>
    <property type="project" value="UniProtKB-KW"/>
</dbReference>
<reference evidence="14 15" key="1">
    <citation type="submission" date="2024-04" db="EMBL/GenBank/DDBJ databases">
        <title>Genome assembly C_amara_ONT_v2.</title>
        <authorList>
            <person name="Yant L."/>
            <person name="Moore C."/>
            <person name="Slenker M."/>
        </authorList>
    </citation>
    <scope>NUCLEOTIDE SEQUENCE [LARGE SCALE GENOMIC DNA]</scope>
    <source>
        <tissue evidence="14">Leaf</tissue>
    </source>
</reference>
<organism evidence="14 15">
    <name type="scientific">Cardamine amara subsp. amara</name>
    <dbReference type="NCBI Taxonomy" id="228776"/>
    <lineage>
        <taxon>Eukaryota</taxon>
        <taxon>Viridiplantae</taxon>
        <taxon>Streptophyta</taxon>
        <taxon>Embryophyta</taxon>
        <taxon>Tracheophyta</taxon>
        <taxon>Spermatophyta</taxon>
        <taxon>Magnoliopsida</taxon>
        <taxon>eudicotyledons</taxon>
        <taxon>Gunneridae</taxon>
        <taxon>Pentapetalae</taxon>
        <taxon>rosids</taxon>
        <taxon>malvids</taxon>
        <taxon>Brassicales</taxon>
        <taxon>Brassicaceae</taxon>
        <taxon>Cardamineae</taxon>
        <taxon>Cardamine</taxon>
    </lineage>
</organism>
<dbReference type="InterPro" id="IPR001697">
    <property type="entry name" value="Pyr_Knase"/>
</dbReference>
<keyword evidence="5" id="KW-0808">Transferase</keyword>
<gene>
    <name evidence="14" type="ORF">V5N11_019550</name>
</gene>
<evidence type="ECO:0000256" key="11">
    <source>
        <dbReference type="ARBA" id="ARBA00023152"/>
    </source>
</evidence>
<protein>
    <recommendedName>
        <fullName evidence="4">pyruvate kinase</fullName>
        <ecNumber evidence="4">2.7.1.40</ecNumber>
    </recommendedName>
</protein>
<evidence type="ECO:0000313" key="15">
    <source>
        <dbReference type="Proteomes" id="UP001558713"/>
    </source>
</evidence>